<feature type="region of interest" description="Disordered" evidence="1">
    <location>
        <begin position="123"/>
        <end position="160"/>
    </location>
</feature>
<feature type="region of interest" description="Disordered" evidence="1">
    <location>
        <begin position="72"/>
        <end position="101"/>
    </location>
</feature>
<feature type="compositionally biased region" description="Basic residues" evidence="1">
    <location>
        <begin position="1"/>
        <end position="13"/>
    </location>
</feature>
<dbReference type="Proteomes" id="UP000008021">
    <property type="component" value="Chromosome 4"/>
</dbReference>
<dbReference type="HOGENOM" id="CLU_1654956_0_0_1"/>
<dbReference type="AlphaFoldDB" id="A0A0E0DAD3"/>
<evidence type="ECO:0000313" key="2">
    <source>
        <dbReference type="EnsemblPlants" id="OMERI04G01400.1"/>
    </source>
</evidence>
<feature type="region of interest" description="Disordered" evidence="1">
    <location>
        <begin position="1"/>
        <end position="30"/>
    </location>
</feature>
<feature type="compositionally biased region" description="Low complexity" evidence="1">
    <location>
        <begin position="90"/>
        <end position="101"/>
    </location>
</feature>
<keyword evidence="3" id="KW-1185">Reference proteome</keyword>
<evidence type="ECO:0000313" key="3">
    <source>
        <dbReference type="Proteomes" id="UP000008021"/>
    </source>
</evidence>
<organism evidence="2">
    <name type="scientific">Oryza meridionalis</name>
    <dbReference type="NCBI Taxonomy" id="40149"/>
    <lineage>
        <taxon>Eukaryota</taxon>
        <taxon>Viridiplantae</taxon>
        <taxon>Streptophyta</taxon>
        <taxon>Embryophyta</taxon>
        <taxon>Tracheophyta</taxon>
        <taxon>Spermatophyta</taxon>
        <taxon>Magnoliopsida</taxon>
        <taxon>Liliopsida</taxon>
        <taxon>Poales</taxon>
        <taxon>Poaceae</taxon>
        <taxon>BOP clade</taxon>
        <taxon>Oryzoideae</taxon>
        <taxon>Oryzeae</taxon>
        <taxon>Oryzinae</taxon>
        <taxon>Oryza</taxon>
    </lineage>
</organism>
<reference evidence="2" key="2">
    <citation type="submission" date="2018-05" db="EMBL/GenBank/DDBJ databases">
        <title>OmerRS3 (Oryza meridionalis Reference Sequence Version 3).</title>
        <authorList>
            <person name="Zhang J."/>
            <person name="Kudrna D."/>
            <person name="Lee S."/>
            <person name="Talag J."/>
            <person name="Welchert J."/>
            <person name="Wing R.A."/>
        </authorList>
    </citation>
    <scope>NUCLEOTIDE SEQUENCE [LARGE SCALE GENOMIC DNA]</scope>
    <source>
        <strain evidence="2">cv. OR44</strain>
    </source>
</reference>
<dbReference type="Gramene" id="OMERI04G01400.1">
    <property type="protein sequence ID" value="OMERI04G01400.1"/>
    <property type="gene ID" value="OMERI04G01400"/>
</dbReference>
<name>A0A0E0DAD3_9ORYZ</name>
<protein>
    <submittedName>
        <fullName evidence="2">Uncharacterized protein</fullName>
    </submittedName>
</protein>
<reference evidence="2" key="1">
    <citation type="submission" date="2015-04" db="UniProtKB">
        <authorList>
            <consortium name="EnsemblPlants"/>
        </authorList>
    </citation>
    <scope>IDENTIFICATION</scope>
</reference>
<sequence>MLARRTASRRRKEKAAIGTRGRRRGAGELGSRFWRERSAVGDGARGREAVEKDGVDVGPDVDIGCHSGRSRLAGGFHGKERRNAPVLRHGGSTRCGTTPGGTRCCGGSAERLDALPARLNISSSGWRAREPGRRKKKGGSDGLVAGLRERKWASQEREAG</sequence>
<dbReference type="EnsemblPlants" id="OMERI04G01400.1">
    <property type="protein sequence ID" value="OMERI04G01400.1"/>
    <property type="gene ID" value="OMERI04G01400"/>
</dbReference>
<evidence type="ECO:0000256" key="1">
    <source>
        <dbReference type="SAM" id="MobiDB-lite"/>
    </source>
</evidence>
<proteinExistence type="predicted"/>
<accession>A0A0E0DAD3</accession>
<feature type="compositionally biased region" description="Basic and acidic residues" evidence="1">
    <location>
        <begin position="147"/>
        <end position="160"/>
    </location>
</feature>